<name>A0A7J6GXM0_CANSA</name>
<dbReference type="AlphaFoldDB" id="A0A7J6GXM0"/>
<dbReference type="Proteomes" id="UP000583929">
    <property type="component" value="Unassembled WGS sequence"/>
</dbReference>
<evidence type="ECO:0000313" key="2">
    <source>
        <dbReference type="Proteomes" id="UP000583929"/>
    </source>
</evidence>
<reference evidence="1 2" key="1">
    <citation type="journal article" date="2020" name="bioRxiv">
        <title>Sequence and annotation of 42 cannabis genomes reveals extensive copy number variation in cannabinoid synthesis and pathogen resistance genes.</title>
        <authorList>
            <person name="Mckernan K.J."/>
            <person name="Helbert Y."/>
            <person name="Kane L.T."/>
            <person name="Ebling H."/>
            <person name="Zhang L."/>
            <person name="Liu B."/>
            <person name="Eaton Z."/>
            <person name="Mclaughlin S."/>
            <person name="Kingan S."/>
            <person name="Baybayan P."/>
            <person name="Concepcion G."/>
            <person name="Jordan M."/>
            <person name="Riva A."/>
            <person name="Barbazuk W."/>
            <person name="Harkins T."/>
        </authorList>
    </citation>
    <scope>NUCLEOTIDE SEQUENCE [LARGE SCALE GENOMIC DNA]</scope>
    <source>
        <strain evidence="2">cv. Jamaican Lion 4</strain>
        <tissue evidence="1">Leaf</tissue>
    </source>
</reference>
<feature type="non-terminal residue" evidence="1">
    <location>
        <position position="486"/>
    </location>
</feature>
<keyword evidence="2" id="KW-1185">Reference proteome</keyword>
<protein>
    <submittedName>
        <fullName evidence="1">Uncharacterized protein</fullName>
    </submittedName>
</protein>
<sequence length="486" mass="55760">MAPVGIGPVKLLSTSPLKFDRVRGIAPFLRHSGNGPVNLFLLTPKYSRLNPLHRPGGNFPKKLLFTNIKNLKLGLFFPKSLGIVPVKLLLRTENVFKLLRLEMVIGNSPDSWLLLTSKDDRSFRFPISGGMVPTKLFLKSRKPLVSLEISTDRAPESWLILNLWWDGSNQTISEKSHTDEVFEVPYRSWNRTREMFANLLSLEISTGRAPDSWLVLTSKVDRSFRFPIFDGMVPTKLFLKSFKLVRLFRFHKEVGIGPFPISKGIELVKLFLKANKIVKLLSLEILTGKAPDSWLVLTSKIDKSFKFPILGGMVPTKLFLKSCKRVRLLRFHREVGIGPVKWFLERTRLLRFFKFPISKGIEPVKLFAKADNTSNFSSLDMLIGSAPDSWLVLTEKKMRLLRFHIEVGIGPVRLCLSLESFEILDDKCPTNLLSVRLKDWSLMRLENTEFGIEPIQLFRDMSRKVKFLHFDMKFGNVELNLFKKIS</sequence>
<proteinExistence type="predicted"/>
<gene>
    <name evidence="1" type="ORF">G4B88_024652</name>
</gene>
<organism evidence="1 2">
    <name type="scientific">Cannabis sativa</name>
    <name type="common">Hemp</name>
    <name type="synonym">Marijuana</name>
    <dbReference type="NCBI Taxonomy" id="3483"/>
    <lineage>
        <taxon>Eukaryota</taxon>
        <taxon>Viridiplantae</taxon>
        <taxon>Streptophyta</taxon>
        <taxon>Embryophyta</taxon>
        <taxon>Tracheophyta</taxon>
        <taxon>Spermatophyta</taxon>
        <taxon>Magnoliopsida</taxon>
        <taxon>eudicotyledons</taxon>
        <taxon>Gunneridae</taxon>
        <taxon>Pentapetalae</taxon>
        <taxon>rosids</taxon>
        <taxon>fabids</taxon>
        <taxon>Rosales</taxon>
        <taxon>Cannabaceae</taxon>
        <taxon>Cannabis</taxon>
    </lineage>
</organism>
<evidence type="ECO:0000313" key="1">
    <source>
        <dbReference type="EMBL" id="KAF4387080.1"/>
    </source>
</evidence>
<dbReference type="EMBL" id="JAATIQ010000080">
    <property type="protein sequence ID" value="KAF4387080.1"/>
    <property type="molecule type" value="Genomic_DNA"/>
</dbReference>
<comment type="caution">
    <text evidence="1">The sequence shown here is derived from an EMBL/GenBank/DDBJ whole genome shotgun (WGS) entry which is preliminary data.</text>
</comment>
<accession>A0A7J6GXM0</accession>